<feature type="transmembrane region" description="Helical" evidence="1">
    <location>
        <begin position="38"/>
        <end position="60"/>
    </location>
</feature>
<dbReference type="Proteomes" id="UP001596410">
    <property type="component" value="Unassembled WGS sequence"/>
</dbReference>
<protein>
    <recommendedName>
        <fullName evidence="4">DUF805 domain-containing protein</fullName>
    </recommendedName>
</protein>
<evidence type="ECO:0000256" key="1">
    <source>
        <dbReference type="SAM" id="Phobius"/>
    </source>
</evidence>
<keyword evidence="1" id="KW-0472">Membrane</keyword>
<name>A0ABW2EPW6_9BACI</name>
<keyword evidence="3" id="KW-1185">Reference proteome</keyword>
<feature type="transmembrane region" description="Helical" evidence="1">
    <location>
        <begin position="105"/>
        <end position="123"/>
    </location>
</feature>
<evidence type="ECO:0008006" key="4">
    <source>
        <dbReference type="Google" id="ProtNLM"/>
    </source>
</evidence>
<dbReference type="EMBL" id="JBHSZV010000047">
    <property type="protein sequence ID" value="MFC7063443.1"/>
    <property type="molecule type" value="Genomic_DNA"/>
</dbReference>
<dbReference type="RefSeq" id="WP_390217469.1">
    <property type="nucleotide sequence ID" value="NZ_JBHSZV010000047.1"/>
</dbReference>
<keyword evidence="1" id="KW-1133">Transmembrane helix</keyword>
<sequence length="141" mass="16128">MKLNVVSILYAFMLFVPIELMLNAYRVSRLTGWNLDNLLIAMSIVVIIGFISSTMFLIFLTKKWMINRKSAFWSMLLWFPYLVIFVFIFVTLFPINNPADQPGPGGGIIILATLILYPFYLLLTNVFGTGIGLTEDEYEVK</sequence>
<feature type="transmembrane region" description="Helical" evidence="1">
    <location>
        <begin position="7"/>
        <end position="26"/>
    </location>
</feature>
<keyword evidence="1" id="KW-0812">Transmembrane</keyword>
<gene>
    <name evidence="2" type="ORF">ACFQIC_16645</name>
</gene>
<evidence type="ECO:0000313" key="3">
    <source>
        <dbReference type="Proteomes" id="UP001596410"/>
    </source>
</evidence>
<accession>A0ABW2EPW6</accession>
<feature type="transmembrane region" description="Helical" evidence="1">
    <location>
        <begin position="72"/>
        <end position="93"/>
    </location>
</feature>
<proteinExistence type="predicted"/>
<organism evidence="2 3">
    <name type="scientific">Halobacillus seohaensis</name>
    <dbReference type="NCBI Taxonomy" id="447421"/>
    <lineage>
        <taxon>Bacteria</taxon>
        <taxon>Bacillati</taxon>
        <taxon>Bacillota</taxon>
        <taxon>Bacilli</taxon>
        <taxon>Bacillales</taxon>
        <taxon>Bacillaceae</taxon>
        <taxon>Halobacillus</taxon>
    </lineage>
</organism>
<reference evidence="3" key="1">
    <citation type="journal article" date="2019" name="Int. J. Syst. Evol. Microbiol.">
        <title>The Global Catalogue of Microorganisms (GCM) 10K type strain sequencing project: providing services to taxonomists for standard genome sequencing and annotation.</title>
        <authorList>
            <consortium name="The Broad Institute Genomics Platform"/>
            <consortium name="The Broad Institute Genome Sequencing Center for Infectious Disease"/>
            <person name="Wu L."/>
            <person name="Ma J."/>
        </authorList>
    </citation>
    <scope>NUCLEOTIDE SEQUENCE [LARGE SCALE GENOMIC DNA]</scope>
    <source>
        <strain evidence="3">CGMCC 4.1621</strain>
    </source>
</reference>
<evidence type="ECO:0000313" key="2">
    <source>
        <dbReference type="EMBL" id="MFC7063443.1"/>
    </source>
</evidence>
<comment type="caution">
    <text evidence="2">The sequence shown here is derived from an EMBL/GenBank/DDBJ whole genome shotgun (WGS) entry which is preliminary data.</text>
</comment>